<evidence type="ECO:0000256" key="2">
    <source>
        <dbReference type="ARBA" id="ARBA00023054"/>
    </source>
</evidence>
<dbReference type="InterPro" id="IPR050465">
    <property type="entry name" value="UPF0194_transport"/>
</dbReference>
<evidence type="ECO:0000313" key="6">
    <source>
        <dbReference type="Proteomes" id="UP001335183"/>
    </source>
</evidence>
<dbReference type="Gene3D" id="1.10.287.470">
    <property type="entry name" value="Helix hairpin bin"/>
    <property type="match status" value="2"/>
</dbReference>
<accession>A0ABZ2D318</accession>
<evidence type="ECO:0000313" key="5">
    <source>
        <dbReference type="EMBL" id="WWA47435.1"/>
    </source>
</evidence>
<name>A0ABZ2D318_9SPHN</name>
<organism evidence="5 6">
    <name type="scientific">Pelagerythrobacter marensis</name>
    <dbReference type="NCBI Taxonomy" id="543877"/>
    <lineage>
        <taxon>Bacteria</taxon>
        <taxon>Pseudomonadati</taxon>
        <taxon>Pseudomonadota</taxon>
        <taxon>Alphaproteobacteria</taxon>
        <taxon>Sphingomonadales</taxon>
        <taxon>Erythrobacteraceae</taxon>
        <taxon>Pelagerythrobacter</taxon>
    </lineage>
</organism>
<evidence type="ECO:0000259" key="4">
    <source>
        <dbReference type="Pfam" id="PF25881"/>
    </source>
</evidence>
<keyword evidence="6" id="KW-1185">Reference proteome</keyword>
<dbReference type="InterPro" id="IPR059052">
    <property type="entry name" value="HH_YbhG-like"/>
</dbReference>
<dbReference type="PANTHER" id="PTHR32347:SF29">
    <property type="entry name" value="UPF0194 MEMBRANE PROTEIN YBHG"/>
    <property type="match status" value="1"/>
</dbReference>
<dbReference type="EMBL" id="CP144918">
    <property type="protein sequence ID" value="WWA47435.1"/>
    <property type="molecule type" value="Genomic_DNA"/>
</dbReference>
<dbReference type="Pfam" id="PF25881">
    <property type="entry name" value="HH_YBHG"/>
    <property type="match status" value="1"/>
</dbReference>
<comment type="subcellular location">
    <subcellularLocation>
        <location evidence="1">Cell envelope</location>
    </subcellularLocation>
</comment>
<feature type="coiled-coil region" evidence="3">
    <location>
        <begin position="79"/>
        <end position="132"/>
    </location>
</feature>
<dbReference type="RefSeq" id="WP_338446325.1">
    <property type="nucleotide sequence ID" value="NZ_CP144918.1"/>
</dbReference>
<feature type="domain" description="YbhG-like alpha-helical hairpin" evidence="4">
    <location>
        <begin position="78"/>
        <end position="205"/>
    </location>
</feature>
<dbReference type="Gene3D" id="2.40.50.100">
    <property type="match status" value="1"/>
</dbReference>
<protein>
    <submittedName>
        <fullName evidence="5">HlyD family efflux transporter periplasmic adaptor subunit</fullName>
    </submittedName>
</protein>
<reference evidence="5 6" key="1">
    <citation type="submission" date="2024-02" db="EMBL/GenBank/DDBJ databases">
        <title>The whole genome sequence of five bacterial samples isolated from Abu Dhabi Sabkha-shore region.</title>
        <authorList>
            <person name="Sudalaimuthuasari N."/>
            <person name="Sarfraz B."/>
            <person name="Tuyisabe J.D."/>
            <person name="Mugisha Ntwali L.D.M."/>
            <person name="Ali A.I.A.A."/>
            <person name="Almansoori S.Z.A."/>
            <person name="Alajami H.S.A."/>
            <person name="Almeqbaali A.A.S."/>
            <person name="Kundu B."/>
            <person name="Saeed E.E."/>
            <person name="Sukumarinath V."/>
            <person name="Mishra A.K."/>
            <person name="Hazzouri K.M."/>
            <person name="Almaskari R."/>
            <person name="Sharma A.K."/>
            <person name="Amiri K.M.A."/>
        </authorList>
    </citation>
    <scope>NUCLEOTIDE SEQUENCE [LARGE SCALE GENOMIC DNA]</scope>
    <source>
        <strain evidence="6">kcgeb_sd</strain>
    </source>
</reference>
<sequence length="335" mass="35771">MNRRRAIGIAALVALAIAAVATSGFGLVGGGDAAALKLYGNVDIREVDMAFEVGGRVERVAVEEGDRVEQGSLLAQIDASQNRDRLRQADARLAQARADLARLVNGNRPQDIRQAEARAAAARAALENARNDYRRRQALVEEGAISHALWDRTVADLRRAEAQAAEASQALALQRAGARDEDIAAARARVEAAEAERSSIDTDLGDTRLVAPVDGTVVTRAIEPGSLVQPGATAFTIAIDRPLRVRAYVAETDLSRIAPGMGVEIRADGNPKVYRGTIGHISPRAEFTPKSVETEDLRTDLVYRIRITVAAPDNALRQGQPVTVTVPDARPAATD</sequence>
<keyword evidence="2 3" id="KW-0175">Coiled coil</keyword>
<proteinExistence type="predicted"/>
<dbReference type="Proteomes" id="UP001335183">
    <property type="component" value="Chromosome"/>
</dbReference>
<dbReference type="SUPFAM" id="SSF111369">
    <property type="entry name" value="HlyD-like secretion proteins"/>
    <property type="match status" value="2"/>
</dbReference>
<evidence type="ECO:0000256" key="3">
    <source>
        <dbReference type="SAM" id="Coils"/>
    </source>
</evidence>
<evidence type="ECO:0000256" key="1">
    <source>
        <dbReference type="ARBA" id="ARBA00004196"/>
    </source>
</evidence>
<dbReference type="PANTHER" id="PTHR32347">
    <property type="entry name" value="EFFLUX SYSTEM COMPONENT YKNX-RELATED"/>
    <property type="match status" value="1"/>
</dbReference>
<dbReference type="Gene3D" id="2.40.30.170">
    <property type="match status" value="1"/>
</dbReference>
<gene>
    <name evidence="5" type="ORF">V5F89_00540</name>
</gene>